<dbReference type="GeneID" id="94828230"/>
<gene>
    <name evidence="2" type="ORF">TRFO_07157</name>
</gene>
<dbReference type="PANTHER" id="PTHR38130">
    <property type="entry name" value="EF-HAND DOMAIN-CONTAINING PROTEIN"/>
    <property type="match status" value="1"/>
</dbReference>
<dbReference type="RefSeq" id="XP_068355468.1">
    <property type="nucleotide sequence ID" value="XM_068493526.1"/>
</dbReference>
<feature type="region of interest" description="Disordered" evidence="1">
    <location>
        <begin position="165"/>
        <end position="184"/>
    </location>
</feature>
<dbReference type="AlphaFoldDB" id="A0A1J4JXR6"/>
<name>A0A1J4JXR6_9EUKA</name>
<reference evidence="2" key="1">
    <citation type="submission" date="2016-10" db="EMBL/GenBank/DDBJ databases">
        <authorList>
            <person name="Benchimol M."/>
            <person name="Almeida L.G."/>
            <person name="Vasconcelos A.T."/>
            <person name="Perreira-Neves A."/>
            <person name="Rosa I.A."/>
            <person name="Tasca T."/>
            <person name="Bogo M.R."/>
            <person name="de Souza W."/>
        </authorList>
    </citation>
    <scope>NUCLEOTIDE SEQUENCE [LARGE SCALE GENOMIC DNA]</scope>
    <source>
        <strain evidence="2">K</strain>
    </source>
</reference>
<organism evidence="2 3">
    <name type="scientific">Tritrichomonas foetus</name>
    <dbReference type="NCBI Taxonomy" id="1144522"/>
    <lineage>
        <taxon>Eukaryota</taxon>
        <taxon>Metamonada</taxon>
        <taxon>Parabasalia</taxon>
        <taxon>Tritrichomonadida</taxon>
        <taxon>Tritrichomonadidae</taxon>
        <taxon>Tritrichomonas</taxon>
    </lineage>
</organism>
<dbReference type="EMBL" id="MLAK01000871">
    <property type="protein sequence ID" value="OHT02332.1"/>
    <property type="molecule type" value="Genomic_DNA"/>
</dbReference>
<proteinExistence type="predicted"/>
<evidence type="ECO:0000256" key="1">
    <source>
        <dbReference type="SAM" id="MobiDB-lite"/>
    </source>
</evidence>
<sequence>MKVSDIEGTHSKHREYKFDKQNRILDVSDINNDGLFHTRRHLNPLNPEYQYDGKVIKADFGMAHTNYKRRNGNTDLSLKTDDIDGAKADSQTSWYRTFKPPPFDCDEPTLDSVTVMLPTMKKQTAELERQRALYKMRGERIQRFESRHLKHDAEHVDHVQAILRNQRNTPKRSRTNIRPPKIVL</sequence>
<comment type="caution">
    <text evidence="2">The sequence shown here is derived from an EMBL/GenBank/DDBJ whole genome shotgun (WGS) entry which is preliminary data.</text>
</comment>
<evidence type="ECO:0000313" key="3">
    <source>
        <dbReference type="Proteomes" id="UP000179807"/>
    </source>
</evidence>
<dbReference type="Proteomes" id="UP000179807">
    <property type="component" value="Unassembled WGS sequence"/>
</dbReference>
<protein>
    <submittedName>
        <fullName evidence="2">Uncharacterized protein</fullName>
    </submittedName>
</protein>
<keyword evidence="3" id="KW-1185">Reference proteome</keyword>
<dbReference type="PANTHER" id="PTHR38130:SF1">
    <property type="entry name" value="EF-HAND DOMAIN-CONTAINING PROTEIN"/>
    <property type="match status" value="1"/>
</dbReference>
<accession>A0A1J4JXR6</accession>
<evidence type="ECO:0000313" key="2">
    <source>
        <dbReference type="EMBL" id="OHT02332.1"/>
    </source>
</evidence>
<dbReference type="VEuPathDB" id="TrichDB:TRFO_07157"/>